<organism evidence="1 2">
    <name type="scientific">Pseudomonas putida</name>
    <name type="common">Arthrobacter siderocapsulatus</name>
    <dbReference type="NCBI Taxonomy" id="303"/>
    <lineage>
        <taxon>Bacteria</taxon>
        <taxon>Pseudomonadati</taxon>
        <taxon>Pseudomonadota</taxon>
        <taxon>Gammaproteobacteria</taxon>
        <taxon>Pseudomonadales</taxon>
        <taxon>Pseudomonadaceae</taxon>
        <taxon>Pseudomonas</taxon>
    </lineage>
</organism>
<reference evidence="1 2" key="1">
    <citation type="submission" date="2015-11" db="EMBL/GenBank/DDBJ databases">
        <title>Complete genome sequencing of a biphenyl-degrading bacterium, Pseudomonas putida KF715 (=NBRC110667).</title>
        <authorList>
            <person name="Suenaga H."/>
            <person name="Fujihara N."/>
            <person name="Watanabe T."/>
            <person name="Hirose J."/>
            <person name="Kimura N."/>
            <person name="Yamazoe A."/>
            <person name="Hosoyama A."/>
            <person name="Shimodaira J."/>
            <person name="Furukawa K."/>
        </authorList>
    </citation>
    <scope>NUCLEOTIDE SEQUENCE [LARGE SCALE GENOMIC DNA]</scope>
    <source>
        <strain evidence="1 2">KF715</strain>
    </source>
</reference>
<dbReference type="AlphaFoldDB" id="A0A1L7N5Y7"/>
<dbReference type="Proteomes" id="UP000218731">
    <property type="component" value="Chromosome 1"/>
</dbReference>
<evidence type="ECO:0000313" key="1">
    <source>
        <dbReference type="EMBL" id="BAW20870.1"/>
    </source>
</evidence>
<dbReference type="RefSeq" id="WP_029885298.1">
    <property type="nucleotide sequence ID" value="NZ_AP015029.1"/>
</dbReference>
<accession>A0A1L7N5Y7</accession>
<name>A0A1L7N5Y7_PSEPU</name>
<dbReference type="EMBL" id="AP015029">
    <property type="protein sequence ID" value="BAW20870.1"/>
    <property type="molecule type" value="Genomic_DNA"/>
</dbReference>
<gene>
    <name evidence="1" type="ORF">KF715C_ch2970</name>
</gene>
<sequence length="78" mass="8904">MVKKPNNAEETMIIVREAIRYIRGHKDTATWHHANVHGLISAFSIVGLLERAHIKRLNIEADDALERITLAHFPKPDI</sequence>
<proteinExistence type="predicted"/>
<evidence type="ECO:0000313" key="2">
    <source>
        <dbReference type="Proteomes" id="UP000218731"/>
    </source>
</evidence>
<protein>
    <submittedName>
        <fullName evidence="1">Uncharacterized protein</fullName>
    </submittedName>
</protein>